<proteinExistence type="predicted"/>
<organism evidence="1 2">
    <name type="scientific">Batillaria attramentaria</name>
    <dbReference type="NCBI Taxonomy" id="370345"/>
    <lineage>
        <taxon>Eukaryota</taxon>
        <taxon>Metazoa</taxon>
        <taxon>Spiralia</taxon>
        <taxon>Lophotrochozoa</taxon>
        <taxon>Mollusca</taxon>
        <taxon>Gastropoda</taxon>
        <taxon>Caenogastropoda</taxon>
        <taxon>Sorbeoconcha</taxon>
        <taxon>Cerithioidea</taxon>
        <taxon>Batillariidae</taxon>
        <taxon>Batillaria</taxon>
    </lineage>
</organism>
<dbReference type="EMBL" id="JACVVK020000218">
    <property type="protein sequence ID" value="KAK7483916.1"/>
    <property type="molecule type" value="Genomic_DNA"/>
</dbReference>
<accession>A0ABD0K9W6</accession>
<dbReference type="Proteomes" id="UP001519460">
    <property type="component" value="Unassembled WGS sequence"/>
</dbReference>
<keyword evidence="2" id="KW-1185">Reference proteome</keyword>
<protein>
    <submittedName>
        <fullName evidence="1">Uncharacterized protein</fullName>
    </submittedName>
</protein>
<evidence type="ECO:0000313" key="2">
    <source>
        <dbReference type="Proteomes" id="UP001519460"/>
    </source>
</evidence>
<gene>
    <name evidence="1" type="ORF">BaRGS_00024800</name>
</gene>
<sequence length="209" mass="23535">MNRMWRDVGEDEITIGVESEGKVFSQELDGRPLDGNKLWSVAYRRARSAVSSLSVGQIVELDLLPGIRQPPHPRNSSHERHWLYCTPCFPVCTIRYKSRHTSRSARAVTRYSSAPYQRRCEWKQRVITATERDVRMSSLTRSDNGFQSGAGNESRSAGELFCLSGGTYVVTAQLQPEHYTIQAAGYLQAREISGDFCYGSQTNYAASRS</sequence>
<dbReference type="AlphaFoldDB" id="A0ABD0K9W6"/>
<reference evidence="1 2" key="1">
    <citation type="journal article" date="2023" name="Sci. Data">
        <title>Genome assembly of the Korean intertidal mud-creeper Batillaria attramentaria.</title>
        <authorList>
            <person name="Patra A.K."/>
            <person name="Ho P.T."/>
            <person name="Jun S."/>
            <person name="Lee S.J."/>
            <person name="Kim Y."/>
            <person name="Won Y.J."/>
        </authorList>
    </citation>
    <scope>NUCLEOTIDE SEQUENCE [LARGE SCALE GENOMIC DNA]</scope>
    <source>
        <strain evidence="1">Wonlab-2016</strain>
    </source>
</reference>
<evidence type="ECO:0000313" key="1">
    <source>
        <dbReference type="EMBL" id="KAK7483916.1"/>
    </source>
</evidence>
<comment type="caution">
    <text evidence="1">The sequence shown here is derived from an EMBL/GenBank/DDBJ whole genome shotgun (WGS) entry which is preliminary data.</text>
</comment>
<name>A0ABD0K9W6_9CAEN</name>